<dbReference type="Proteomes" id="UP000558113">
    <property type="component" value="Unassembled WGS sequence"/>
</dbReference>
<dbReference type="SMART" id="SM00861">
    <property type="entry name" value="Transket_pyr"/>
    <property type="match status" value="1"/>
</dbReference>
<dbReference type="EMBL" id="JAAAMU010000016">
    <property type="protein sequence ID" value="NBC72061.1"/>
    <property type="molecule type" value="Genomic_DNA"/>
</dbReference>
<dbReference type="RefSeq" id="WP_161702666.1">
    <property type="nucleotide sequence ID" value="NZ_JAAAMU010000016.1"/>
</dbReference>
<evidence type="ECO:0000313" key="6">
    <source>
        <dbReference type="EMBL" id="NBC72061.1"/>
    </source>
</evidence>
<dbReference type="Pfam" id="PF02779">
    <property type="entry name" value="Transket_pyr"/>
    <property type="match status" value="1"/>
</dbReference>
<dbReference type="InterPro" id="IPR033248">
    <property type="entry name" value="Transketolase_C"/>
</dbReference>
<dbReference type="InterPro" id="IPR029061">
    <property type="entry name" value="THDP-binding"/>
</dbReference>
<protein>
    <submittedName>
        <fullName evidence="6">Transketolase</fullName>
    </submittedName>
</protein>
<comment type="cofactor">
    <cofactor evidence="1">
        <name>thiamine diphosphate</name>
        <dbReference type="ChEBI" id="CHEBI:58937"/>
    </cofactor>
</comment>
<reference evidence="6 7" key="1">
    <citation type="submission" date="2020-01" db="EMBL/GenBank/DDBJ databases">
        <title>Paenibacillus soybeanensis sp. nov. isolated from the nodules of soybean (Glycine max(L.) Merr).</title>
        <authorList>
            <person name="Wang H."/>
        </authorList>
    </citation>
    <scope>NUCLEOTIDE SEQUENCE [LARGE SCALE GENOMIC DNA]</scope>
    <source>
        <strain evidence="6 7">DSM 23054</strain>
    </source>
</reference>
<dbReference type="CDD" id="cd07033">
    <property type="entry name" value="TPP_PYR_DXS_TK_like"/>
    <property type="match status" value="1"/>
</dbReference>
<name>A0A7X5C0X9_9BACL</name>
<dbReference type="SUPFAM" id="SSF52518">
    <property type="entry name" value="Thiamin diphosphate-binding fold (THDP-binding)"/>
    <property type="match status" value="1"/>
</dbReference>
<dbReference type="InterPro" id="IPR005475">
    <property type="entry name" value="Transketolase-like_Pyr-bd"/>
</dbReference>
<dbReference type="AlphaFoldDB" id="A0A7X5C0X9"/>
<dbReference type="InterPro" id="IPR009014">
    <property type="entry name" value="Transketo_C/PFOR_II"/>
</dbReference>
<dbReference type="PANTHER" id="PTHR43825">
    <property type="entry name" value="PYRUVATE DEHYDROGENASE E1 COMPONENT"/>
    <property type="match status" value="1"/>
</dbReference>
<dbReference type="Gene3D" id="3.40.50.970">
    <property type="match status" value="1"/>
</dbReference>
<dbReference type="Pfam" id="PF02780">
    <property type="entry name" value="Transketolase_C"/>
    <property type="match status" value="1"/>
</dbReference>
<keyword evidence="3" id="KW-0786">Thiamine pyrophosphate</keyword>
<evidence type="ECO:0000256" key="1">
    <source>
        <dbReference type="ARBA" id="ARBA00001964"/>
    </source>
</evidence>
<dbReference type="OrthoDB" id="9803371at2"/>
<sequence>MIDVTQSVIYGGKGLPETRLKAYGHALAALGHARPDVLCLSADLTSQTEADLFRGEHPGRFFSMGMAEQNMVGVAAGLARAGEIPFAHSFACFITRRCFDQIAMSVAYPRLNVKLVGMMPGISSPGGASHQAIDDLAMMRATPNMRILDIGEASEAEQAPELAAAADGPVYLRLRRGLLPAMFDGSAYRLQWGESYLLRRGADVALVTSGLMTERALQAAALLEENGIGTTVLHVPSIKPLDEEGIAAVASSCRAVLTLDNHSVIGGLGSAVSEVLAERRIAVSFRRLGLRDVFGKAASNAYIFRHFELDPDQIARAALELLEHGTELRGAGNWSQAGSGDSGWGEAWKQGGDGRAQGR</sequence>
<dbReference type="SUPFAM" id="SSF52922">
    <property type="entry name" value="TK C-terminal domain-like"/>
    <property type="match status" value="1"/>
</dbReference>
<keyword evidence="7" id="KW-1185">Reference proteome</keyword>
<evidence type="ECO:0000259" key="5">
    <source>
        <dbReference type="SMART" id="SM00861"/>
    </source>
</evidence>
<evidence type="ECO:0000313" key="7">
    <source>
        <dbReference type="Proteomes" id="UP000558113"/>
    </source>
</evidence>
<accession>A0A7X5C0X9</accession>
<comment type="similarity">
    <text evidence="2">Belongs to the transketolase family.</text>
</comment>
<dbReference type="Gene3D" id="3.40.50.920">
    <property type="match status" value="1"/>
</dbReference>
<proteinExistence type="inferred from homology"/>
<feature type="domain" description="Transketolase-like pyrimidine-binding" evidence="5">
    <location>
        <begin position="17"/>
        <end position="181"/>
    </location>
</feature>
<gene>
    <name evidence="6" type="ORF">GT003_23950</name>
</gene>
<evidence type="ECO:0000256" key="2">
    <source>
        <dbReference type="ARBA" id="ARBA00007131"/>
    </source>
</evidence>
<dbReference type="FunFam" id="3.40.50.970:FF:000129">
    <property type="entry name" value="Transketolase"/>
    <property type="match status" value="1"/>
</dbReference>
<evidence type="ECO:0000256" key="4">
    <source>
        <dbReference type="SAM" id="MobiDB-lite"/>
    </source>
</evidence>
<comment type="caution">
    <text evidence="6">The sequence shown here is derived from an EMBL/GenBank/DDBJ whole genome shotgun (WGS) entry which is preliminary data.</text>
</comment>
<dbReference type="InterPro" id="IPR051157">
    <property type="entry name" value="PDH/Transketolase"/>
</dbReference>
<dbReference type="PANTHER" id="PTHR43825:SF1">
    <property type="entry name" value="TRANSKETOLASE-LIKE PYRIMIDINE-BINDING DOMAIN-CONTAINING PROTEIN"/>
    <property type="match status" value="1"/>
</dbReference>
<feature type="region of interest" description="Disordered" evidence="4">
    <location>
        <begin position="332"/>
        <end position="359"/>
    </location>
</feature>
<organism evidence="6 7">
    <name type="scientific">Paenibacillus sacheonensis</name>
    <dbReference type="NCBI Taxonomy" id="742054"/>
    <lineage>
        <taxon>Bacteria</taxon>
        <taxon>Bacillati</taxon>
        <taxon>Bacillota</taxon>
        <taxon>Bacilli</taxon>
        <taxon>Bacillales</taxon>
        <taxon>Paenibacillaceae</taxon>
        <taxon>Paenibacillus</taxon>
    </lineage>
</organism>
<evidence type="ECO:0000256" key="3">
    <source>
        <dbReference type="ARBA" id="ARBA00023052"/>
    </source>
</evidence>